<gene>
    <name evidence="7" type="ordered locus">AALP_Aa2g234900</name>
</gene>
<evidence type="ECO:0008006" key="9">
    <source>
        <dbReference type="Google" id="ProtNLM"/>
    </source>
</evidence>
<organism evidence="7 8">
    <name type="scientific">Arabis alpina</name>
    <name type="common">Alpine rock-cress</name>
    <dbReference type="NCBI Taxonomy" id="50452"/>
    <lineage>
        <taxon>Eukaryota</taxon>
        <taxon>Viridiplantae</taxon>
        <taxon>Streptophyta</taxon>
        <taxon>Embryophyta</taxon>
        <taxon>Tracheophyta</taxon>
        <taxon>Spermatophyta</taxon>
        <taxon>Magnoliopsida</taxon>
        <taxon>eudicotyledons</taxon>
        <taxon>Gunneridae</taxon>
        <taxon>Pentapetalae</taxon>
        <taxon>rosids</taxon>
        <taxon>malvids</taxon>
        <taxon>Brassicales</taxon>
        <taxon>Brassicaceae</taxon>
        <taxon>Arabideae</taxon>
        <taxon>Arabis</taxon>
    </lineage>
</organism>
<keyword evidence="4" id="KW-0800">Toxin</keyword>
<dbReference type="Proteomes" id="UP000029120">
    <property type="component" value="Chromosome 2"/>
</dbReference>
<accession>A0A087HJH4</accession>
<protein>
    <recommendedName>
        <fullName evidence="9">Acidic protein</fullName>
    </recommendedName>
</protein>
<dbReference type="AlphaFoldDB" id="A0A087HJH4"/>
<evidence type="ECO:0000256" key="4">
    <source>
        <dbReference type="ARBA" id="ARBA00022656"/>
    </source>
</evidence>
<dbReference type="InterPro" id="IPR001010">
    <property type="entry name" value="Thionin"/>
</dbReference>
<feature type="non-terminal residue" evidence="7">
    <location>
        <position position="1"/>
    </location>
</feature>
<dbReference type="GO" id="GO:0005576">
    <property type="term" value="C:extracellular region"/>
    <property type="evidence" value="ECO:0007669"/>
    <property type="project" value="UniProtKB-SubCell"/>
</dbReference>
<keyword evidence="3" id="KW-0964">Secreted</keyword>
<dbReference type="Gene3D" id="3.30.1350.10">
    <property type="entry name" value="Thionin-like"/>
    <property type="match status" value="1"/>
</dbReference>
<dbReference type="GO" id="GO:0006952">
    <property type="term" value="P:defense response"/>
    <property type="evidence" value="ECO:0007669"/>
    <property type="project" value="UniProtKB-KW"/>
</dbReference>
<evidence type="ECO:0000256" key="6">
    <source>
        <dbReference type="ARBA" id="ARBA00023157"/>
    </source>
</evidence>
<evidence type="ECO:0000313" key="8">
    <source>
        <dbReference type="Proteomes" id="UP000029120"/>
    </source>
</evidence>
<evidence type="ECO:0000313" key="7">
    <source>
        <dbReference type="EMBL" id="KFK42276.1"/>
    </source>
</evidence>
<comment type="subcellular location">
    <subcellularLocation>
        <location evidence="1">Secreted</location>
    </subcellularLocation>
</comment>
<keyword evidence="5" id="KW-0611">Plant defense</keyword>
<evidence type="ECO:0000256" key="5">
    <source>
        <dbReference type="ARBA" id="ARBA00022821"/>
    </source>
</evidence>
<dbReference type="OrthoDB" id="653285at2759"/>
<evidence type="ECO:0000256" key="3">
    <source>
        <dbReference type="ARBA" id="ARBA00022525"/>
    </source>
</evidence>
<dbReference type="PANTHER" id="PTHR33920">
    <property type="entry name" value="THIONIN-2.1-RELATED"/>
    <property type="match status" value="1"/>
</dbReference>
<dbReference type="PANTHER" id="PTHR33920:SF2">
    <property type="entry name" value="THIONIN-2.1-RELATED"/>
    <property type="match status" value="1"/>
</dbReference>
<sequence length="92" mass="9525">FGTSEETCARYSGCIIVNGGNCPPDYPKDNLENSGDLVNEYCKLGCASSVCGAITSVQNFEKSEIVDGAVAQCTKACSTLCTKGSTNALKTA</sequence>
<comment type="similarity">
    <text evidence="2">Belongs to the plant thionin (TC 1.C.44) family.</text>
</comment>
<keyword evidence="6" id="KW-1015">Disulfide bond</keyword>
<dbReference type="Gramene" id="KFK42276">
    <property type="protein sequence ID" value="KFK42276"/>
    <property type="gene ID" value="AALP_AA2G234900"/>
</dbReference>
<dbReference type="InterPro" id="IPR036391">
    <property type="entry name" value="Thionin-like_sf"/>
</dbReference>
<reference evidence="8" key="1">
    <citation type="journal article" date="2015" name="Nat. Plants">
        <title>Genome expansion of Arabis alpina linked with retrotransposition and reduced symmetric DNA methylation.</title>
        <authorList>
            <person name="Willing E.M."/>
            <person name="Rawat V."/>
            <person name="Mandakova T."/>
            <person name="Maumus F."/>
            <person name="James G.V."/>
            <person name="Nordstroem K.J."/>
            <person name="Becker C."/>
            <person name="Warthmann N."/>
            <person name="Chica C."/>
            <person name="Szarzynska B."/>
            <person name="Zytnicki M."/>
            <person name="Albani M.C."/>
            <person name="Kiefer C."/>
            <person name="Bergonzi S."/>
            <person name="Castaings L."/>
            <person name="Mateos J.L."/>
            <person name="Berns M.C."/>
            <person name="Bujdoso N."/>
            <person name="Piofczyk T."/>
            <person name="de Lorenzo L."/>
            <person name="Barrero-Sicilia C."/>
            <person name="Mateos I."/>
            <person name="Piednoel M."/>
            <person name="Hagmann J."/>
            <person name="Chen-Min-Tao R."/>
            <person name="Iglesias-Fernandez R."/>
            <person name="Schuster S.C."/>
            <person name="Alonso-Blanco C."/>
            <person name="Roudier F."/>
            <person name="Carbonero P."/>
            <person name="Paz-Ares J."/>
            <person name="Davis S.J."/>
            <person name="Pecinka A."/>
            <person name="Quesneville H."/>
            <person name="Colot V."/>
            <person name="Lysak M.A."/>
            <person name="Weigel D."/>
            <person name="Coupland G."/>
            <person name="Schneeberger K."/>
        </authorList>
    </citation>
    <scope>NUCLEOTIDE SEQUENCE [LARGE SCALE GENOMIC DNA]</scope>
    <source>
        <strain evidence="8">cv. Pajares</strain>
    </source>
</reference>
<keyword evidence="8" id="KW-1185">Reference proteome</keyword>
<evidence type="ECO:0000256" key="1">
    <source>
        <dbReference type="ARBA" id="ARBA00004613"/>
    </source>
</evidence>
<proteinExistence type="inferred from homology"/>
<dbReference type="Pfam" id="PF00321">
    <property type="entry name" value="Thionin"/>
    <property type="match status" value="1"/>
</dbReference>
<evidence type="ECO:0000256" key="2">
    <source>
        <dbReference type="ARBA" id="ARBA00009872"/>
    </source>
</evidence>
<name>A0A087HJH4_ARAAL</name>
<dbReference type="GO" id="GO:0090729">
    <property type="term" value="F:toxin activity"/>
    <property type="evidence" value="ECO:0007669"/>
    <property type="project" value="UniProtKB-KW"/>
</dbReference>
<dbReference type="EMBL" id="CM002870">
    <property type="protein sequence ID" value="KFK42276.1"/>
    <property type="molecule type" value="Genomic_DNA"/>
</dbReference>
<dbReference type="SUPFAM" id="SSF57429">
    <property type="entry name" value="Crambin-like"/>
    <property type="match status" value="1"/>
</dbReference>